<gene>
    <name evidence="3" type="ORF">GCM10020369_66180</name>
</gene>
<dbReference type="SUPFAM" id="SSF52402">
    <property type="entry name" value="Adenine nucleotide alpha hydrolases-like"/>
    <property type="match status" value="1"/>
</dbReference>
<dbReference type="Proteomes" id="UP001501676">
    <property type="component" value="Unassembled WGS sequence"/>
</dbReference>
<dbReference type="Pfam" id="PF00582">
    <property type="entry name" value="Usp"/>
    <property type="match status" value="1"/>
</dbReference>
<reference evidence="4" key="1">
    <citation type="journal article" date="2019" name="Int. J. Syst. Evol. Microbiol.">
        <title>The Global Catalogue of Microorganisms (GCM) 10K type strain sequencing project: providing services to taxonomists for standard genome sequencing and annotation.</title>
        <authorList>
            <consortium name="The Broad Institute Genomics Platform"/>
            <consortium name="The Broad Institute Genome Sequencing Center for Infectious Disease"/>
            <person name="Wu L."/>
            <person name="Ma J."/>
        </authorList>
    </citation>
    <scope>NUCLEOTIDE SEQUENCE [LARGE SCALE GENOMIC DNA]</scope>
    <source>
        <strain evidence="4">JCM 9458</strain>
    </source>
</reference>
<dbReference type="InterPro" id="IPR006016">
    <property type="entry name" value="UspA"/>
</dbReference>
<feature type="domain" description="UspA" evidence="2">
    <location>
        <begin position="6"/>
        <end position="139"/>
    </location>
</feature>
<dbReference type="RefSeq" id="WP_345732194.1">
    <property type="nucleotide sequence ID" value="NZ_BAAAYN010000047.1"/>
</dbReference>
<dbReference type="PANTHER" id="PTHR46553:SF3">
    <property type="entry name" value="ADENINE NUCLEOTIDE ALPHA HYDROLASES-LIKE SUPERFAMILY PROTEIN"/>
    <property type="match status" value="1"/>
</dbReference>
<proteinExistence type="inferred from homology"/>
<organism evidence="3 4">
    <name type="scientific">Cryptosporangium minutisporangium</name>
    <dbReference type="NCBI Taxonomy" id="113569"/>
    <lineage>
        <taxon>Bacteria</taxon>
        <taxon>Bacillati</taxon>
        <taxon>Actinomycetota</taxon>
        <taxon>Actinomycetes</taxon>
        <taxon>Cryptosporangiales</taxon>
        <taxon>Cryptosporangiaceae</taxon>
        <taxon>Cryptosporangium</taxon>
    </lineage>
</organism>
<dbReference type="EMBL" id="BAAAYN010000047">
    <property type="protein sequence ID" value="GAA3394938.1"/>
    <property type="molecule type" value="Genomic_DNA"/>
</dbReference>
<evidence type="ECO:0000313" key="3">
    <source>
        <dbReference type="EMBL" id="GAA3394938.1"/>
    </source>
</evidence>
<comment type="caution">
    <text evidence="3">The sequence shown here is derived from an EMBL/GenBank/DDBJ whole genome shotgun (WGS) entry which is preliminary data.</text>
</comment>
<dbReference type="InterPro" id="IPR006015">
    <property type="entry name" value="Universal_stress_UspA"/>
</dbReference>
<evidence type="ECO:0000259" key="2">
    <source>
        <dbReference type="Pfam" id="PF00582"/>
    </source>
</evidence>
<dbReference type="PANTHER" id="PTHR46553">
    <property type="entry name" value="ADENINE NUCLEOTIDE ALPHA HYDROLASES-LIKE SUPERFAMILY PROTEIN"/>
    <property type="match status" value="1"/>
</dbReference>
<sequence>MTDTGRIVVGIDGSDASKSALRWAVRQAQLTGSSVDAVIAWHPVLVFGYMPPPGDFDVEGAARSVLHNTLGEVLGDDRPVTIREHVVEGAASRVLLAAADDAQLLVVGNRGHTGFAEALLGSVGQYCVHHASCPVVIVRDEPKS</sequence>
<protein>
    <submittedName>
        <fullName evidence="3">Universal stress protein</fullName>
    </submittedName>
</protein>
<dbReference type="PRINTS" id="PR01438">
    <property type="entry name" value="UNVRSLSTRESS"/>
</dbReference>
<keyword evidence="4" id="KW-1185">Reference proteome</keyword>
<evidence type="ECO:0000256" key="1">
    <source>
        <dbReference type="ARBA" id="ARBA00008791"/>
    </source>
</evidence>
<comment type="similarity">
    <text evidence="1">Belongs to the universal stress protein A family.</text>
</comment>
<name>A0ABP6T7D8_9ACTN</name>
<evidence type="ECO:0000313" key="4">
    <source>
        <dbReference type="Proteomes" id="UP001501676"/>
    </source>
</evidence>
<accession>A0ABP6T7D8</accession>
<dbReference type="InterPro" id="IPR014729">
    <property type="entry name" value="Rossmann-like_a/b/a_fold"/>
</dbReference>
<dbReference type="Gene3D" id="3.40.50.620">
    <property type="entry name" value="HUPs"/>
    <property type="match status" value="1"/>
</dbReference>